<evidence type="ECO:0000256" key="1">
    <source>
        <dbReference type="ARBA" id="ARBA00004651"/>
    </source>
</evidence>
<evidence type="ECO:0000259" key="11">
    <source>
        <dbReference type="Pfam" id="PF21760"/>
    </source>
</evidence>
<dbReference type="NCBIfam" id="TIGR01129">
    <property type="entry name" value="secD"/>
    <property type="match status" value="1"/>
</dbReference>
<comment type="caution">
    <text evidence="9">Lacks conserved residue(s) required for the propagation of feature annotation.</text>
</comment>
<comment type="similarity">
    <text evidence="9">Belongs to the SecD/SecF family. SecD subfamily.</text>
</comment>
<feature type="transmembrane region" description="Helical" evidence="9">
    <location>
        <begin position="259"/>
        <end position="277"/>
    </location>
</feature>
<dbReference type="Pfam" id="PF21760">
    <property type="entry name" value="SecD_1st"/>
    <property type="match status" value="1"/>
</dbReference>
<evidence type="ECO:0000256" key="7">
    <source>
        <dbReference type="ARBA" id="ARBA00023010"/>
    </source>
</evidence>
<dbReference type="Gene3D" id="3.30.70.3400">
    <property type="match status" value="1"/>
</dbReference>
<dbReference type="InterPro" id="IPR048631">
    <property type="entry name" value="SecD_1st"/>
</dbReference>
<evidence type="ECO:0000256" key="3">
    <source>
        <dbReference type="ARBA" id="ARBA00022475"/>
    </source>
</evidence>
<dbReference type="InterPro" id="IPR022813">
    <property type="entry name" value="SecD/SecF_arch_bac"/>
</dbReference>
<dbReference type="Proteomes" id="UP000485367">
    <property type="component" value="Unassembled WGS sequence"/>
</dbReference>
<evidence type="ECO:0000256" key="8">
    <source>
        <dbReference type="ARBA" id="ARBA00023136"/>
    </source>
</evidence>
<evidence type="ECO:0000259" key="10">
    <source>
        <dbReference type="Pfam" id="PF02355"/>
    </source>
</evidence>
<dbReference type="FunFam" id="1.20.1640.10:FF:000004">
    <property type="entry name" value="Protein translocase subunit SecD"/>
    <property type="match status" value="1"/>
</dbReference>
<keyword evidence="4 9" id="KW-0812">Transmembrane</keyword>
<reference evidence="13" key="1">
    <citation type="submission" date="2017-02" db="EMBL/GenBank/DDBJ databases">
        <title>Delving into the versatile metabolic prowess of the omnipresent phylum Bacteroidetes.</title>
        <authorList>
            <person name="Nobu M.K."/>
            <person name="Mei R."/>
            <person name="Narihiro T."/>
            <person name="Kuroda K."/>
            <person name="Liu W.-T."/>
        </authorList>
    </citation>
    <scope>NUCLEOTIDE SEQUENCE</scope>
    <source>
        <strain evidence="13">ADurb.Bin280</strain>
    </source>
</reference>
<dbReference type="EMBL" id="MWBO01000008">
    <property type="protein sequence ID" value="OQA53232.1"/>
    <property type="molecule type" value="Genomic_DNA"/>
</dbReference>
<feature type="domain" description="SecDF P1 head subdomain" evidence="12">
    <location>
        <begin position="135"/>
        <end position="236"/>
    </location>
</feature>
<dbReference type="AlphaFoldDB" id="A0A1V5SGV2"/>
<dbReference type="InterPro" id="IPR001036">
    <property type="entry name" value="Acrflvin-R"/>
</dbReference>
<dbReference type="Pfam" id="PF07549">
    <property type="entry name" value="Sec_GG"/>
    <property type="match status" value="1"/>
</dbReference>
<proteinExistence type="inferred from homology"/>
<dbReference type="Pfam" id="PF22599">
    <property type="entry name" value="SecDF_P1_head"/>
    <property type="match status" value="1"/>
</dbReference>
<dbReference type="SUPFAM" id="SSF82866">
    <property type="entry name" value="Multidrug efflux transporter AcrB transmembrane domain"/>
    <property type="match status" value="1"/>
</dbReference>
<comment type="subcellular location">
    <subcellularLocation>
        <location evidence="1 9">Cell membrane</location>
        <topology evidence="1 9">Multi-pass membrane protein</topology>
    </subcellularLocation>
</comment>
<feature type="transmembrane region" description="Helical" evidence="9">
    <location>
        <begin position="282"/>
        <end position="302"/>
    </location>
</feature>
<feature type="domain" description="Protein translocase subunit SecDF P1" evidence="11">
    <location>
        <begin position="66"/>
        <end position="130"/>
    </location>
</feature>
<dbReference type="PRINTS" id="PR00702">
    <property type="entry name" value="ACRIFLAVINRP"/>
</dbReference>
<gene>
    <name evidence="9" type="primary">secD</name>
    <name evidence="13" type="ORF">BWY43_00159</name>
</gene>
<protein>
    <recommendedName>
        <fullName evidence="9">Protein translocase subunit SecD</fullName>
    </recommendedName>
</protein>
<dbReference type="NCBIfam" id="TIGR00916">
    <property type="entry name" value="2A0604s01"/>
    <property type="match status" value="1"/>
</dbReference>
<dbReference type="InterPro" id="IPR054384">
    <property type="entry name" value="SecDF_P1_head"/>
</dbReference>
<evidence type="ECO:0000256" key="4">
    <source>
        <dbReference type="ARBA" id="ARBA00022692"/>
    </source>
</evidence>
<keyword evidence="3 9" id="KW-1003">Cell membrane</keyword>
<comment type="subunit">
    <text evidence="9">Forms a complex with SecF. Part of the essential Sec protein translocation apparatus which comprises SecA, SecYEG and auxiliary proteins SecDF. Other proteins may also be involved.</text>
</comment>
<evidence type="ECO:0000256" key="2">
    <source>
        <dbReference type="ARBA" id="ARBA00022448"/>
    </source>
</evidence>
<dbReference type="GO" id="GO:0005886">
    <property type="term" value="C:plasma membrane"/>
    <property type="evidence" value="ECO:0007669"/>
    <property type="project" value="UniProtKB-SubCell"/>
</dbReference>
<sequence>MKNNFLTILFLLVVAIYAVLIAIPKTPSFLGDRKMNLGLDLQGGVQLIYQIETEKLKDKDESEAQQEAIDLIRRRLDNESVFGGTGEQNIQMTRIGDKPGIIVELPGVHDIDNAKGIIGKTAQLKFYELDESGNEKETDLTGADIKRAAFNIDQTSSISASPIIDLEFTPEGAKKFKEITKRNIGKALVTKLDDEVINTATVQTEIDGGKAVITGLESKQEAKDTARLINEGALPAPIKLVQEGHVGASLGRDSIEKSLIAGIFGILLVAIFMVVYYKGLGLVATIALTLYTIIVVAIFKILNITMTISGIAGFIFSIGIAVDANILIFERFKEELKKNLPRKQALENSFSRSWPSIRDSNAASIITGLVLYYLAAGTVKGFAVTLIIGILASLFTSITVTRNILRFFVKERHANN</sequence>
<name>A0A1V5SGV2_9BACT</name>
<dbReference type="GO" id="GO:0065002">
    <property type="term" value="P:intracellular protein transmembrane transport"/>
    <property type="evidence" value="ECO:0007669"/>
    <property type="project" value="UniProtKB-UniRule"/>
</dbReference>
<dbReference type="GO" id="GO:0006605">
    <property type="term" value="P:protein targeting"/>
    <property type="evidence" value="ECO:0007669"/>
    <property type="project" value="UniProtKB-UniRule"/>
</dbReference>
<keyword evidence="2 9" id="KW-0813">Transport</keyword>
<organism evidence="13">
    <name type="scientific">candidate division WS2 bacterium ADurb.Bin280</name>
    <dbReference type="NCBI Taxonomy" id="1852829"/>
    <lineage>
        <taxon>Bacteria</taxon>
        <taxon>candidate division WS2</taxon>
    </lineage>
</organism>
<keyword evidence="8 9" id="KW-0472">Membrane</keyword>
<dbReference type="GO" id="GO:0043952">
    <property type="term" value="P:protein transport by the Sec complex"/>
    <property type="evidence" value="ECO:0007669"/>
    <property type="project" value="UniProtKB-UniRule"/>
</dbReference>
<dbReference type="PANTHER" id="PTHR30081:SF1">
    <property type="entry name" value="PROTEIN TRANSLOCASE SUBUNIT SECD"/>
    <property type="match status" value="1"/>
</dbReference>
<dbReference type="InterPro" id="IPR048634">
    <property type="entry name" value="SecD_SecF_C"/>
</dbReference>
<comment type="caution">
    <text evidence="13">The sequence shown here is derived from an EMBL/GenBank/DDBJ whole genome shotgun (WGS) entry which is preliminary data.</text>
</comment>
<evidence type="ECO:0000256" key="6">
    <source>
        <dbReference type="ARBA" id="ARBA00022989"/>
    </source>
</evidence>
<feature type="transmembrane region" description="Helical" evidence="9">
    <location>
        <begin position="360"/>
        <end position="376"/>
    </location>
</feature>
<dbReference type="Gene3D" id="3.30.1360.200">
    <property type="match status" value="1"/>
</dbReference>
<dbReference type="HAMAP" id="MF_01463_B">
    <property type="entry name" value="SecD_B"/>
    <property type="match status" value="1"/>
</dbReference>
<evidence type="ECO:0000259" key="12">
    <source>
        <dbReference type="Pfam" id="PF22599"/>
    </source>
</evidence>
<dbReference type="InterPro" id="IPR055344">
    <property type="entry name" value="SecD_SecF_C_bact"/>
</dbReference>
<keyword evidence="7 9" id="KW-0811">Translocation</keyword>
<feature type="domain" description="Protein export membrane protein SecD/SecF C-terminal" evidence="10">
    <location>
        <begin position="240"/>
        <end position="409"/>
    </location>
</feature>
<keyword evidence="5 9" id="KW-0653">Protein transport</keyword>
<feature type="transmembrane region" description="Helical" evidence="9">
    <location>
        <begin position="382"/>
        <end position="405"/>
    </location>
</feature>
<dbReference type="Gene3D" id="1.20.1640.10">
    <property type="entry name" value="Multidrug efflux transporter AcrB transmembrane domain"/>
    <property type="match status" value="1"/>
</dbReference>
<dbReference type="InterPro" id="IPR005791">
    <property type="entry name" value="SecD"/>
</dbReference>
<dbReference type="InterPro" id="IPR022646">
    <property type="entry name" value="SecD/SecF_CS"/>
</dbReference>
<evidence type="ECO:0000313" key="13">
    <source>
        <dbReference type="EMBL" id="OQA53232.1"/>
    </source>
</evidence>
<dbReference type="GO" id="GO:0015450">
    <property type="term" value="F:protein-transporting ATPase activity"/>
    <property type="evidence" value="ECO:0007669"/>
    <property type="project" value="InterPro"/>
</dbReference>
<accession>A0A1V5SGV2</accession>
<keyword evidence="6 9" id="KW-1133">Transmembrane helix</keyword>
<evidence type="ECO:0000256" key="5">
    <source>
        <dbReference type="ARBA" id="ARBA00022927"/>
    </source>
</evidence>
<feature type="transmembrane region" description="Helical" evidence="9">
    <location>
        <begin position="308"/>
        <end position="329"/>
    </location>
</feature>
<evidence type="ECO:0000256" key="9">
    <source>
        <dbReference type="HAMAP-Rule" id="MF_01463"/>
    </source>
</evidence>
<dbReference type="PANTHER" id="PTHR30081">
    <property type="entry name" value="PROTEIN-EXPORT MEMBRANE PROTEIN SEC"/>
    <property type="match status" value="1"/>
</dbReference>
<comment type="function">
    <text evidence="9">Part of the Sec protein translocase complex. Interacts with the SecYEG preprotein conducting channel. SecDF uses the proton motive force (PMF) to complete protein translocation after the ATP-dependent function of SecA.</text>
</comment>
<dbReference type="Pfam" id="PF02355">
    <property type="entry name" value="SecD_SecF_C"/>
    <property type="match status" value="1"/>
</dbReference>